<proteinExistence type="predicted"/>
<evidence type="ECO:0000313" key="1">
    <source>
        <dbReference type="Proteomes" id="UP000887576"/>
    </source>
</evidence>
<organism evidence="1 2">
    <name type="scientific">Panagrolaimus sp. JU765</name>
    <dbReference type="NCBI Taxonomy" id="591449"/>
    <lineage>
        <taxon>Eukaryota</taxon>
        <taxon>Metazoa</taxon>
        <taxon>Ecdysozoa</taxon>
        <taxon>Nematoda</taxon>
        <taxon>Chromadorea</taxon>
        <taxon>Rhabditida</taxon>
        <taxon>Tylenchina</taxon>
        <taxon>Panagrolaimomorpha</taxon>
        <taxon>Panagrolaimoidea</taxon>
        <taxon>Panagrolaimidae</taxon>
        <taxon>Panagrolaimus</taxon>
    </lineage>
</organism>
<accession>A0AC34QJF6</accession>
<reference evidence="2" key="1">
    <citation type="submission" date="2022-11" db="UniProtKB">
        <authorList>
            <consortium name="WormBaseParasite"/>
        </authorList>
    </citation>
    <scope>IDENTIFICATION</scope>
</reference>
<name>A0AC34QJF6_9BILA</name>
<sequence length="324" mass="37228">MNCDTPIERLGEHPVYPISPDILEEPMMSNNNNLEYQQKAALESGRSYAEIANAATSHWAGTPAADPLGISSPSFQKMGKFTFDPNDVEDDSLFNYMDWYWRNKGKQQLIVNPPRDKNNFVSDPYFSQLHASFASTCNSNVYQSLFESKTFHAQASHSTNQVLPPQGVPNIPPIPSPKRSPQLNARHPRDVIPMMPKQYDENRCPPNFSPGFVDPRRFTSPISPGNLNQMNTQQRTENWFRHRRYLEQEMLFGTQPQVPLNSIDYELHNNEEPEQVRSPLSPISEETHLSRYRNYFSSPATAVVSRSDNTVFTPKKRSRLFYRE</sequence>
<dbReference type="Proteomes" id="UP000887576">
    <property type="component" value="Unplaced"/>
</dbReference>
<evidence type="ECO:0000313" key="2">
    <source>
        <dbReference type="WBParaSite" id="JU765_v2.g16900.t1"/>
    </source>
</evidence>
<protein>
    <submittedName>
        <fullName evidence="2">Uncharacterized protein</fullName>
    </submittedName>
</protein>
<dbReference type="WBParaSite" id="JU765_v2.g16900.t1">
    <property type="protein sequence ID" value="JU765_v2.g16900.t1"/>
    <property type="gene ID" value="JU765_v2.g16900"/>
</dbReference>